<evidence type="ECO:0000256" key="1">
    <source>
        <dbReference type="SAM" id="Phobius"/>
    </source>
</evidence>
<feature type="transmembrane region" description="Helical" evidence="1">
    <location>
        <begin position="125"/>
        <end position="146"/>
    </location>
</feature>
<dbReference type="OrthoDB" id="2967368at2"/>
<keyword evidence="1" id="KW-0472">Membrane</keyword>
<feature type="transmembrane region" description="Helical" evidence="1">
    <location>
        <begin position="82"/>
        <end position="105"/>
    </location>
</feature>
<dbReference type="EMBL" id="CDGG01000001">
    <property type="protein sequence ID" value="CEI82736.1"/>
    <property type="molecule type" value="Genomic_DNA"/>
</dbReference>
<name>A0A0A1MV34_9BACI</name>
<protein>
    <submittedName>
        <fullName evidence="2">Uncharacterized protein</fullName>
    </submittedName>
</protein>
<dbReference type="RefSeq" id="WP_042532720.1">
    <property type="nucleotide sequence ID" value="NZ_CDGG01000001.1"/>
</dbReference>
<dbReference type="AlphaFoldDB" id="A0A0A1MV34"/>
<feature type="transmembrane region" description="Helical" evidence="1">
    <location>
        <begin position="48"/>
        <end position="70"/>
    </location>
</feature>
<keyword evidence="3" id="KW-1185">Reference proteome</keyword>
<accession>A0A0A1MV34</accession>
<reference evidence="2 3" key="1">
    <citation type="submission" date="2014-11" db="EMBL/GenBank/DDBJ databases">
        <authorList>
            <person name="Urmite Genomes Urmite Genomes"/>
        </authorList>
    </citation>
    <scope>NUCLEOTIDE SEQUENCE [LARGE SCALE GENOMIC DNA]</scope>
    <source>
        <strain evidence="2 3">Oc5</strain>
    </source>
</reference>
<evidence type="ECO:0000313" key="2">
    <source>
        <dbReference type="EMBL" id="CEI82736.1"/>
    </source>
</evidence>
<proteinExistence type="predicted"/>
<feature type="transmembrane region" description="Helical" evidence="1">
    <location>
        <begin position="18"/>
        <end position="36"/>
    </location>
</feature>
<gene>
    <name evidence="2" type="ORF">BN997_02622</name>
</gene>
<dbReference type="Proteomes" id="UP000040453">
    <property type="component" value="Unassembled WGS sequence"/>
</dbReference>
<keyword evidence="1" id="KW-0812">Transmembrane</keyword>
<organism evidence="2 3">
    <name type="scientific">Oceanobacillus oncorhynchi</name>
    <dbReference type="NCBI Taxonomy" id="545501"/>
    <lineage>
        <taxon>Bacteria</taxon>
        <taxon>Bacillati</taxon>
        <taxon>Bacillota</taxon>
        <taxon>Bacilli</taxon>
        <taxon>Bacillales</taxon>
        <taxon>Bacillaceae</taxon>
        <taxon>Oceanobacillus</taxon>
    </lineage>
</organism>
<sequence>MDNKTDEFHHLPRWFQRIIPLLSIILSILSFSYVMHLYSLESLVFAQWIRFIIFSLISVVFILAAIIYFFNGALAWKWFIGGFGLLPILLLLQLIIFLLTIVRTAVDAIFQGRLPEPVRTFIDNYPSKFDVVILAVLFIAGVIWMINKLRNKKG</sequence>
<evidence type="ECO:0000313" key="3">
    <source>
        <dbReference type="Proteomes" id="UP000040453"/>
    </source>
</evidence>
<keyword evidence="1" id="KW-1133">Transmembrane helix</keyword>